<protein>
    <submittedName>
        <fullName evidence="1">Uncharacterized protein</fullName>
    </submittedName>
</protein>
<evidence type="ECO:0000313" key="1">
    <source>
        <dbReference type="EMBL" id="CAI6370407.1"/>
    </source>
</evidence>
<comment type="caution">
    <text evidence="1">The sequence shown here is derived from an EMBL/GenBank/DDBJ whole genome shotgun (WGS) entry which is preliminary data.</text>
</comment>
<dbReference type="EMBL" id="CARXXK010000340">
    <property type="protein sequence ID" value="CAI6370407.1"/>
    <property type="molecule type" value="Genomic_DNA"/>
</dbReference>
<gene>
    <name evidence="1" type="ORF">MEUPH1_LOCUS24530</name>
</gene>
<reference evidence="1 2" key="1">
    <citation type="submission" date="2023-01" db="EMBL/GenBank/DDBJ databases">
        <authorList>
            <person name="Whitehead M."/>
        </authorList>
    </citation>
    <scope>NUCLEOTIDE SEQUENCE [LARGE SCALE GENOMIC DNA]</scope>
</reference>
<name>A0AAV0XSG8_9HEMI</name>
<evidence type="ECO:0000313" key="2">
    <source>
        <dbReference type="Proteomes" id="UP001160148"/>
    </source>
</evidence>
<dbReference type="Proteomes" id="UP001160148">
    <property type="component" value="Unassembled WGS sequence"/>
</dbReference>
<keyword evidence="2" id="KW-1185">Reference proteome</keyword>
<dbReference type="AlphaFoldDB" id="A0AAV0XSG8"/>
<organism evidence="1 2">
    <name type="scientific">Macrosiphum euphorbiae</name>
    <name type="common">potato aphid</name>
    <dbReference type="NCBI Taxonomy" id="13131"/>
    <lineage>
        <taxon>Eukaryota</taxon>
        <taxon>Metazoa</taxon>
        <taxon>Ecdysozoa</taxon>
        <taxon>Arthropoda</taxon>
        <taxon>Hexapoda</taxon>
        <taxon>Insecta</taxon>
        <taxon>Pterygota</taxon>
        <taxon>Neoptera</taxon>
        <taxon>Paraneoptera</taxon>
        <taxon>Hemiptera</taxon>
        <taxon>Sternorrhyncha</taxon>
        <taxon>Aphidomorpha</taxon>
        <taxon>Aphidoidea</taxon>
        <taxon>Aphididae</taxon>
        <taxon>Macrosiphini</taxon>
        <taxon>Macrosiphum</taxon>
    </lineage>
</organism>
<accession>A0AAV0XSG8</accession>
<sequence>MMDDHIIEVVMEDGVMDEVNVEEHGDMENMEVVMEDEDNVDHIIEVVMEDGVMEEDNVEIVDVDNMEVQMDDEVLPADVEIVDVLPGELEFMDIFDDFNPEVAVELPRVDRPASVRHPLHFTFVNHLII</sequence>
<proteinExistence type="predicted"/>